<evidence type="ECO:0000313" key="2">
    <source>
        <dbReference type="Proteomes" id="UP001188597"/>
    </source>
</evidence>
<evidence type="ECO:0000313" key="1">
    <source>
        <dbReference type="EMBL" id="KAK3032056.1"/>
    </source>
</evidence>
<sequence>MRKCDLLHSPCNGNFLLINFAMHRFVEIMAPVFSRDAWRCVWHMIQNDFVHGWGLDFALRKCVEPAHEKIGVVDAQWIVHQTVPTLGNQVNASS</sequence>
<dbReference type="Proteomes" id="UP001188597">
    <property type="component" value="Unassembled WGS sequence"/>
</dbReference>
<dbReference type="PANTHER" id="PTHR31210:SF38">
    <property type="entry name" value="LYSINE KETOGLUTARATE REDUCTASE TRANS-SPLICING RELATED 1"/>
    <property type="match status" value="1"/>
</dbReference>
<name>A0AA89BHI2_9ASTE</name>
<organism evidence="1 2">
    <name type="scientific">Escallonia herrerae</name>
    <dbReference type="NCBI Taxonomy" id="1293975"/>
    <lineage>
        <taxon>Eukaryota</taxon>
        <taxon>Viridiplantae</taxon>
        <taxon>Streptophyta</taxon>
        <taxon>Embryophyta</taxon>
        <taxon>Tracheophyta</taxon>
        <taxon>Spermatophyta</taxon>
        <taxon>Magnoliopsida</taxon>
        <taxon>eudicotyledons</taxon>
        <taxon>Gunneridae</taxon>
        <taxon>Pentapetalae</taxon>
        <taxon>asterids</taxon>
        <taxon>campanulids</taxon>
        <taxon>Escalloniales</taxon>
        <taxon>Escalloniaceae</taxon>
        <taxon>Escallonia</taxon>
    </lineage>
</organism>
<comment type="caution">
    <text evidence="1">The sequence shown here is derived from an EMBL/GenBank/DDBJ whole genome shotgun (WGS) entry which is preliminary data.</text>
</comment>
<keyword evidence="2" id="KW-1185">Reference proteome</keyword>
<dbReference type="EMBL" id="JAVXUP010000282">
    <property type="protein sequence ID" value="KAK3032056.1"/>
    <property type="molecule type" value="Genomic_DNA"/>
</dbReference>
<gene>
    <name evidence="1" type="ORF">RJ639_036270</name>
</gene>
<accession>A0AA89BHI2</accession>
<dbReference type="InterPro" id="IPR007877">
    <property type="entry name" value="DUF707"/>
</dbReference>
<proteinExistence type="predicted"/>
<dbReference type="Pfam" id="PF05212">
    <property type="entry name" value="DUF707"/>
    <property type="match status" value="1"/>
</dbReference>
<dbReference type="AlphaFoldDB" id="A0AA89BHI2"/>
<reference evidence="1" key="1">
    <citation type="submission" date="2022-12" db="EMBL/GenBank/DDBJ databases">
        <title>Draft genome assemblies for two species of Escallonia (Escalloniales).</title>
        <authorList>
            <person name="Chanderbali A."/>
            <person name="Dervinis C."/>
            <person name="Anghel I."/>
            <person name="Soltis D."/>
            <person name="Soltis P."/>
            <person name="Zapata F."/>
        </authorList>
    </citation>
    <scope>NUCLEOTIDE SEQUENCE</scope>
    <source>
        <strain evidence="1">UCBG64.0493</strain>
        <tissue evidence="1">Leaf</tissue>
    </source>
</reference>
<protein>
    <submittedName>
        <fullName evidence="1">Uncharacterized protein</fullName>
    </submittedName>
</protein>
<dbReference type="PANTHER" id="PTHR31210">
    <property type="entry name" value="OS06G0731900 PROTEIN"/>
    <property type="match status" value="1"/>
</dbReference>